<dbReference type="EMBL" id="JAIWYP010000005">
    <property type="protein sequence ID" value="KAH3816365.1"/>
    <property type="molecule type" value="Genomic_DNA"/>
</dbReference>
<proteinExistence type="predicted"/>
<reference evidence="2" key="1">
    <citation type="journal article" date="2019" name="bioRxiv">
        <title>The Genome of the Zebra Mussel, Dreissena polymorpha: A Resource for Invasive Species Research.</title>
        <authorList>
            <person name="McCartney M.A."/>
            <person name="Auch B."/>
            <person name="Kono T."/>
            <person name="Mallez S."/>
            <person name="Zhang Y."/>
            <person name="Obille A."/>
            <person name="Becker A."/>
            <person name="Abrahante J.E."/>
            <person name="Garbe J."/>
            <person name="Badalamenti J.P."/>
            <person name="Herman A."/>
            <person name="Mangelson H."/>
            <person name="Liachko I."/>
            <person name="Sullivan S."/>
            <person name="Sone E.D."/>
            <person name="Koren S."/>
            <person name="Silverstein K.A.T."/>
            <person name="Beckman K.B."/>
            <person name="Gohl D.M."/>
        </authorList>
    </citation>
    <scope>NUCLEOTIDE SEQUENCE</scope>
    <source>
        <strain evidence="2">Duluth1</strain>
        <tissue evidence="2">Whole animal</tissue>
    </source>
</reference>
<keyword evidence="1" id="KW-0812">Transmembrane</keyword>
<dbReference type="Proteomes" id="UP000828390">
    <property type="component" value="Unassembled WGS sequence"/>
</dbReference>
<reference evidence="2" key="2">
    <citation type="submission" date="2020-11" db="EMBL/GenBank/DDBJ databases">
        <authorList>
            <person name="McCartney M.A."/>
            <person name="Auch B."/>
            <person name="Kono T."/>
            <person name="Mallez S."/>
            <person name="Becker A."/>
            <person name="Gohl D.M."/>
            <person name="Silverstein K.A.T."/>
            <person name="Koren S."/>
            <person name="Bechman K.B."/>
            <person name="Herman A."/>
            <person name="Abrahante J.E."/>
            <person name="Garbe J."/>
        </authorList>
    </citation>
    <scope>NUCLEOTIDE SEQUENCE</scope>
    <source>
        <strain evidence="2">Duluth1</strain>
        <tissue evidence="2">Whole animal</tissue>
    </source>
</reference>
<keyword evidence="1" id="KW-1133">Transmembrane helix</keyword>
<protein>
    <submittedName>
        <fullName evidence="2">Uncharacterized protein</fullName>
    </submittedName>
</protein>
<gene>
    <name evidence="2" type="ORF">DPMN_117881</name>
</gene>
<feature type="transmembrane region" description="Helical" evidence="1">
    <location>
        <begin position="35"/>
        <end position="53"/>
    </location>
</feature>
<name>A0A9D4JLD2_DREPO</name>
<keyword evidence="1" id="KW-0472">Membrane</keyword>
<organism evidence="2 3">
    <name type="scientific">Dreissena polymorpha</name>
    <name type="common">Zebra mussel</name>
    <name type="synonym">Mytilus polymorpha</name>
    <dbReference type="NCBI Taxonomy" id="45954"/>
    <lineage>
        <taxon>Eukaryota</taxon>
        <taxon>Metazoa</taxon>
        <taxon>Spiralia</taxon>
        <taxon>Lophotrochozoa</taxon>
        <taxon>Mollusca</taxon>
        <taxon>Bivalvia</taxon>
        <taxon>Autobranchia</taxon>
        <taxon>Heteroconchia</taxon>
        <taxon>Euheterodonta</taxon>
        <taxon>Imparidentia</taxon>
        <taxon>Neoheterodontei</taxon>
        <taxon>Myida</taxon>
        <taxon>Dreissenoidea</taxon>
        <taxon>Dreissenidae</taxon>
        <taxon>Dreissena</taxon>
    </lineage>
</organism>
<evidence type="ECO:0000313" key="3">
    <source>
        <dbReference type="Proteomes" id="UP000828390"/>
    </source>
</evidence>
<keyword evidence="3" id="KW-1185">Reference proteome</keyword>
<dbReference type="AlphaFoldDB" id="A0A9D4JLD2"/>
<comment type="caution">
    <text evidence="2">The sequence shown here is derived from an EMBL/GenBank/DDBJ whole genome shotgun (WGS) entry which is preliminary data.</text>
</comment>
<evidence type="ECO:0000256" key="1">
    <source>
        <dbReference type="SAM" id="Phobius"/>
    </source>
</evidence>
<sequence>MEQYRENGHSYGHLAGLGYGADHQYWENGHSYDHLAGLGYGAKPVLVVFVLYFT</sequence>
<evidence type="ECO:0000313" key="2">
    <source>
        <dbReference type="EMBL" id="KAH3816365.1"/>
    </source>
</evidence>
<accession>A0A9D4JLD2</accession>